<dbReference type="NCBIfam" id="TIGR02283">
    <property type="entry name" value="MltB_2"/>
    <property type="match status" value="1"/>
</dbReference>
<comment type="caution">
    <text evidence="2">The sequence shown here is derived from an EMBL/GenBank/DDBJ whole genome shotgun (WGS) entry which is preliminary data.</text>
</comment>
<dbReference type="PANTHER" id="PTHR30163:SF8">
    <property type="entry name" value="LYTIC MUREIN TRANSGLYCOSYLASE"/>
    <property type="match status" value="1"/>
</dbReference>
<evidence type="ECO:0000313" key="3">
    <source>
        <dbReference type="Proteomes" id="UP001605036"/>
    </source>
</evidence>
<name>A0ABD1XNT9_9MARC</name>
<dbReference type="InterPro" id="IPR011970">
    <property type="entry name" value="MltB_2"/>
</dbReference>
<protein>
    <recommendedName>
        <fullName evidence="1">Transglycosylase SLT domain-containing protein</fullName>
    </recommendedName>
</protein>
<dbReference type="Gene3D" id="1.10.530.10">
    <property type="match status" value="1"/>
</dbReference>
<keyword evidence="3" id="KW-1185">Reference proteome</keyword>
<dbReference type="AlphaFoldDB" id="A0ABD1XNT9"/>
<dbReference type="InterPro" id="IPR043426">
    <property type="entry name" value="MltB-like"/>
</dbReference>
<dbReference type="EMBL" id="JBHFFA010000008">
    <property type="protein sequence ID" value="KAL2610613.1"/>
    <property type="molecule type" value="Genomic_DNA"/>
</dbReference>
<dbReference type="InterPro" id="IPR023346">
    <property type="entry name" value="Lysozyme-like_dom_sf"/>
</dbReference>
<accession>A0ABD1XNT9</accession>
<dbReference type="Proteomes" id="UP001605036">
    <property type="component" value="Unassembled WGS sequence"/>
</dbReference>
<evidence type="ECO:0000313" key="2">
    <source>
        <dbReference type="EMBL" id="KAL2610613.1"/>
    </source>
</evidence>
<reference evidence="2 3" key="1">
    <citation type="submission" date="2024-09" db="EMBL/GenBank/DDBJ databases">
        <title>Chromosome-scale assembly of Riccia fluitans.</title>
        <authorList>
            <person name="Paukszto L."/>
            <person name="Sawicki J."/>
            <person name="Karawczyk K."/>
            <person name="Piernik-Szablinska J."/>
            <person name="Szczecinska M."/>
            <person name="Mazdziarz M."/>
        </authorList>
    </citation>
    <scope>NUCLEOTIDE SEQUENCE [LARGE SCALE GENOMIC DNA]</scope>
    <source>
        <strain evidence="2">Rf_01</strain>
        <tissue evidence="2">Aerial parts of the thallus</tissue>
    </source>
</reference>
<gene>
    <name evidence="2" type="ORF">R1flu_029186</name>
</gene>
<dbReference type="CDD" id="cd13399">
    <property type="entry name" value="Slt35-like"/>
    <property type="match status" value="1"/>
</dbReference>
<feature type="domain" description="Transglycosylase SLT" evidence="1">
    <location>
        <begin position="212"/>
        <end position="508"/>
    </location>
</feature>
<proteinExistence type="predicted"/>
<dbReference type="Gene3D" id="1.10.8.350">
    <property type="entry name" value="Bacterial muramidase"/>
    <property type="match status" value="1"/>
</dbReference>
<dbReference type="PANTHER" id="PTHR30163">
    <property type="entry name" value="MEMBRANE-BOUND LYTIC MUREIN TRANSGLYCOSYLASE B"/>
    <property type="match status" value="1"/>
</dbReference>
<dbReference type="SUPFAM" id="SSF53955">
    <property type="entry name" value="Lysozyme-like"/>
    <property type="match status" value="1"/>
</dbReference>
<dbReference type="InterPro" id="IPR031304">
    <property type="entry name" value="SLT_2"/>
</dbReference>
<organism evidence="2 3">
    <name type="scientific">Riccia fluitans</name>
    <dbReference type="NCBI Taxonomy" id="41844"/>
    <lineage>
        <taxon>Eukaryota</taxon>
        <taxon>Viridiplantae</taxon>
        <taxon>Streptophyta</taxon>
        <taxon>Embryophyta</taxon>
        <taxon>Marchantiophyta</taxon>
        <taxon>Marchantiopsida</taxon>
        <taxon>Marchantiidae</taxon>
        <taxon>Marchantiales</taxon>
        <taxon>Ricciaceae</taxon>
        <taxon>Riccia</taxon>
    </lineage>
</organism>
<evidence type="ECO:0000259" key="1">
    <source>
        <dbReference type="Pfam" id="PF13406"/>
    </source>
</evidence>
<sequence>MGMIGALAWSEVGSHCSGASLREPSRKLVALSLPVSSLAWHRREAAFPKASELNWLPPIRTSLRFSALEVPRATFREDSASEFEGETEGTSSSKWSKLFQIIARALGVGIVAYAFFVLRAQISGSKAPLPWRARYHERIELSGKKLQGAPFFYSIVAGLKKGSLSRMMSTQLRSDPIRNVGKESDRGATSTLYRYATFAEDQDILEVDEQAFEKWLIEVKNTAVKRGIRESLVIEKLHGIRPSKRIMELDSNRPEVKLTLEAYLKNMINAYRVNKGVASFQENELLLAEISSKYGIPSPVLVAIWGIESSYGGYTGTWDILRALLTLAFITEEPRKAQFFRGELLQALQIYQDGHGPQSGGPLRGSWAGAMGQCQFMPSSFQAYAVDYDGDGRKDIWESRADMFASMANYLKIHGWQQGDLIAQKIQLPDDFEENLLGLKEQKPVQEWINKYGVRIDKGQPDVPPEEMASLVAPDGPKGSAFLVFHNFRVIMRYNISSLYSIAVWQLALQIMDGLGSSAPHVPELVSALKC</sequence>
<dbReference type="Pfam" id="PF13406">
    <property type="entry name" value="SLT_2"/>
    <property type="match status" value="1"/>
</dbReference>